<dbReference type="PANTHER" id="PTHR39338">
    <property type="entry name" value="BLL5662 PROTEIN-RELATED"/>
    <property type="match status" value="1"/>
</dbReference>
<dbReference type="Pfam" id="PF05762">
    <property type="entry name" value="VWA_CoxE"/>
    <property type="match status" value="1"/>
</dbReference>
<protein>
    <submittedName>
        <fullName evidence="2">VWA domain-containing protein</fullName>
    </submittedName>
</protein>
<evidence type="ECO:0000313" key="3">
    <source>
        <dbReference type="Proteomes" id="UP000760480"/>
    </source>
</evidence>
<evidence type="ECO:0000313" key="2">
    <source>
        <dbReference type="EMBL" id="NMQ18614.1"/>
    </source>
</evidence>
<dbReference type="RefSeq" id="WP_169247871.1">
    <property type="nucleotide sequence ID" value="NZ_SPMZ01000014.1"/>
</dbReference>
<sequence>MDAVINRFIFLLKKQGVRISPAESLDAMQALAWVTLHDRDTVRAVLCSTLIKDVRDQPVFEELFEQFFGLPKASPSPESAAEPPPHRETAPEPPTTVAEQTQITGQPDGDNAHEDALDIRDYFDAESMATHFNSHQDANDLSLAEFGQNLVLSRNRDLLDQVMRKAMQLLKARRMKNVGRAGELNLDEAIAALDADVIADAVTELLDELNDMDVDENLIKQLSSRLDGGIANLPELLKRYLERELALQPPPKGSERPRRAARDYRFSEQERREMTEIVHRLCRRMRGARSYRRHISHHGRISVPLTLRRNMKYEGIPFQPVMTHYRNEKPRLVVICDVSLSVRNTARFMLHLVYNLQSLFGQVRSFAFVSDLVEVSACFEQQSIDEAISTVFDGGLIDTDVDSNYGHALSLFHNRHLAAVTPQTTVIILGDGRGNRNPPQVWVLEEIRRRAKQLLWLSPEPRGSWKMGSCDMSLYEPVCHQTEVVRNLRQLGQVAENLLRRSVTPH</sequence>
<accession>A0ABX1TKI3</accession>
<comment type="caution">
    <text evidence="2">The sequence shown here is derived from an EMBL/GenBank/DDBJ whole genome shotgun (WGS) entry which is preliminary data.</text>
</comment>
<feature type="region of interest" description="Disordered" evidence="1">
    <location>
        <begin position="71"/>
        <end position="113"/>
    </location>
</feature>
<dbReference type="InterPro" id="IPR008912">
    <property type="entry name" value="Uncharacterised_CoxE"/>
</dbReference>
<organism evidence="2 3">
    <name type="scientific">Candidatus Competibacter phosphatis</name>
    <dbReference type="NCBI Taxonomy" id="221280"/>
    <lineage>
        <taxon>Bacteria</taxon>
        <taxon>Pseudomonadati</taxon>
        <taxon>Pseudomonadota</taxon>
        <taxon>Gammaproteobacteria</taxon>
        <taxon>Candidatus Competibacteraceae</taxon>
        <taxon>Candidatus Competibacter</taxon>
    </lineage>
</organism>
<dbReference type="EMBL" id="SPMZ01000014">
    <property type="protein sequence ID" value="NMQ18614.1"/>
    <property type="molecule type" value="Genomic_DNA"/>
</dbReference>
<gene>
    <name evidence="2" type="ORF">E4P82_04995</name>
</gene>
<dbReference type="PANTHER" id="PTHR39338:SF5">
    <property type="entry name" value="BLR6139 PROTEIN"/>
    <property type="match status" value="1"/>
</dbReference>
<proteinExistence type="predicted"/>
<keyword evidence="3" id="KW-1185">Reference proteome</keyword>
<evidence type="ECO:0000256" key="1">
    <source>
        <dbReference type="SAM" id="MobiDB-lite"/>
    </source>
</evidence>
<reference evidence="2 3" key="1">
    <citation type="submission" date="2019-03" db="EMBL/GenBank/DDBJ databases">
        <title>Metabolic reconstructions from genomes of highly enriched 'Candidatus Accumulibacter' and 'Candidatus Competibacter' bioreactor populations.</title>
        <authorList>
            <person name="Annavajhala M.K."/>
            <person name="Welles L."/>
            <person name="Abbas B."/>
            <person name="Sorokin D."/>
            <person name="Park H."/>
            <person name="Van Loosdrecht M."/>
            <person name="Chandran K."/>
        </authorList>
    </citation>
    <scope>NUCLEOTIDE SEQUENCE [LARGE SCALE GENOMIC DNA]</scope>
    <source>
        <strain evidence="2 3">SBR_G</strain>
    </source>
</reference>
<name>A0ABX1TKI3_9GAMM</name>
<dbReference type="Proteomes" id="UP000760480">
    <property type="component" value="Unassembled WGS sequence"/>
</dbReference>